<reference evidence="5 6" key="1">
    <citation type="submission" date="2019-05" db="EMBL/GenBank/DDBJ databases">
        <authorList>
            <person name="Pankratov T."/>
            <person name="Grouzdev D."/>
        </authorList>
    </citation>
    <scope>NUCLEOTIDE SEQUENCE [LARGE SCALE GENOMIC DNA]</scope>
    <source>
        <strain evidence="5 6">KEBCLARHB70R</strain>
    </source>
</reference>
<organism evidence="5 6">
    <name type="scientific">Lichenicoccus roseus</name>
    <dbReference type="NCBI Taxonomy" id="2683649"/>
    <lineage>
        <taxon>Bacteria</taxon>
        <taxon>Pseudomonadati</taxon>
        <taxon>Pseudomonadota</taxon>
        <taxon>Alphaproteobacteria</taxon>
        <taxon>Acetobacterales</taxon>
        <taxon>Acetobacteraceae</taxon>
        <taxon>Lichenicoccus</taxon>
    </lineage>
</organism>
<sequence length="417" mass="45795">MDDQGRPAMAIAPLELPGGAAAGEEGRFPGTAMPDGRWWHTLWPDPDLTLRRLGVRPGRLAVDLCCGDGWFTPALARMADETVGVDLDRPLLAMAAARAQREAVPGCRFVAGDALDVSPKLGGRADLVLLANTLHGASDRAALLRAIAANLTARGRIFVVNWHHWPREGTIVLGQPRGPCFDLRMTPCELHHAAASAGLETERLVELPPYHYALVLRPRQDGTAREVEALLASSTAAGPDIWQERLIAFWAEAGLDGWFAKDPVFDDSFRNDFLPLHQAAARRDLDGWAGTARGALALLILLDQFPRNVFRDTAHMLATDALALRLAHGFLRLGFDQRLPPDLRLFFYLPFTHSEDLVDQELSLRLRRKLGPALERHAAVHVDIIRRFGRFPHRNALLGRETTADEASFLSAGGFSG</sequence>
<dbReference type="Gene3D" id="3.40.50.150">
    <property type="entry name" value="Vaccinia Virus protein VP39"/>
    <property type="match status" value="1"/>
</dbReference>
<feature type="compositionally biased region" description="Low complexity" evidence="3">
    <location>
        <begin position="12"/>
        <end position="23"/>
    </location>
</feature>
<evidence type="ECO:0000256" key="3">
    <source>
        <dbReference type="SAM" id="MobiDB-lite"/>
    </source>
</evidence>
<dbReference type="Gene3D" id="1.20.58.320">
    <property type="entry name" value="TPR-like"/>
    <property type="match status" value="1"/>
</dbReference>
<dbReference type="InterPro" id="IPR041698">
    <property type="entry name" value="Methyltransf_25"/>
</dbReference>
<dbReference type="Pfam" id="PF06041">
    <property type="entry name" value="DUF924"/>
    <property type="match status" value="1"/>
</dbReference>
<gene>
    <name evidence="5" type="ORF">FE263_17990</name>
</gene>
<protein>
    <submittedName>
        <fullName evidence="5">DUF924 family protein</fullName>
    </submittedName>
</protein>
<keyword evidence="2" id="KW-0808">Transferase</keyword>
<keyword evidence="1" id="KW-0489">Methyltransferase</keyword>
<dbReference type="InterPro" id="IPR029063">
    <property type="entry name" value="SAM-dependent_MTases_sf"/>
</dbReference>
<dbReference type="SUPFAM" id="SSF53335">
    <property type="entry name" value="S-adenosyl-L-methionine-dependent methyltransferases"/>
    <property type="match status" value="1"/>
</dbReference>
<dbReference type="EMBL" id="VCDI01000008">
    <property type="protein sequence ID" value="TLU71071.1"/>
    <property type="molecule type" value="Genomic_DNA"/>
</dbReference>
<dbReference type="CDD" id="cd02440">
    <property type="entry name" value="AdoMet_MTases"/>
    <property type="match status" value="1"/>
</dbReference>
<dbReference type="PANTHER" id="PTHR43861">
    <property type="entry name" value="TRANS-ACONITATE 2-METHYLTRANSFERASE-RELATED"/>
    <property type="match status" value="1"/>
</dbReference>
<comment type="caution">
    <text evidence="5">The sequence shown here is derived from an EMBL/GenBank/DDBJ whole genome shotgun (WGS) entry which is preliminary data.</text>
</comment>
<evidence type="ECO:0000313" key="5">
    <source>
        <dbReference type="EMBL" id="TLU71071.1"/>
    </source>
</evidence>
<evidence type="ECO:0000256" key="2">
    <source>
        <dbReference type="ARBA" id="ARBA00022679"/>
    </source>
</evidence>
<dbReference type="Gene3D" id="1.25.40.10">
    <property type="entry name" value="Tetratricopeptide repeat domain"/>
    <property type="match status" value="1"/>
</dbReference>
<keyword evidence="6" id="KW-1185">Reference proteome</keyword>
<evidence type="ECO:0000259" key="4">
    <source>
        <dbReference type="Pfam" id="PF13649"/>
    </source>
</evidence>
<accession>A0A5R9J634</accession>
<dbReference type="PANTHER" id="PTHR43861:SF1">
    <property type="entry name" value="TRANS-ACONITATE 2-METHYLTRANSFERASE"/>
    <property type="match status" value="1"/>
</dbReference>
<evidence type="ECO:0000256" key="1">
    <source>
        <dbReference type="ARBA" id="ARBA00022603"/>
    </source>
</evidence>
<dbReference type="Proteomes" id="UP000305654">
    <property type="component" value="Unassembled WGS sequence"/>
</dbReference>
<name>A0A5R9J634_9PROT</name>
<feature type="domain" description="Methyltransferase" evidence="4">
    <location>
        <begin position="62"/>
        <end position="155"/>
    </location>
</feature>
<dbReference type="InterPro" id="IPR011990">
    <property type="entry name" value="TPR-like_helical_dom_sf"/>
</dbReference>
<dbReference type="GO" id="GO:0032259">
    <property type="term" value="P:methylation"/>
    <property type="evidence" value="ECO:0007669"/>
    <property type="project" value="UniProtKB-KW"/>
</dbReference>
<dbReference type="InterPro" id="IPR010323">
    <property type="entry name" value="DUF924"/>
</dbReference>
<dbReference type="GO" id="GO:0008168">
    <property type="term" value="F:methyltransferase activity"/>
    <property type="evidence" value="ECO:0007669"/>
    <property type="project" value="UniProtKB-KW"/>
</dbReference>
<dbReference type="Pfam" id="PF13649">
    <property type="entry name" value="Methyltransf_25"/>
    <property type="match status" value="1"/>
</dbReference>
<dbReference type="SUPFAM" id="SSF48452">
    <property type="entry name" value="TPR-like"/>
    <property type="match status" value="1"/>
</dbReference>
<feature type="region of interest" description="Disordered" evidence="3">
    <location>
        <begin position="1"/>
        <end position="28"/>
    </location>
</feature>
<evidence type="ECO:0000313" key="6">
    <source>
        <dbReference type="Proteomes" id="UP000305654"/>
    </source>
</evidence>
<proteinExistence type="predicted"/>
<dbReference type="OrthoDB" id="7593450at2"/>
<dbReference type="AlphaFoldDB" id="A0A5R9J634"/>